<evidence type="ECO:0000313" key="4">
    <source>
        <dbReference type="Proteomes" id="UP000534783"/>
    </source>
</evidence>
<evidence type="ECO:0000256" key="1">
    <source>
        <dbReference type="SAM" id="MobiDB-lite"/>
    </source>
</evidence>
<keyword evidence="2" id="KW-0732">Signal</keyword>
<proteinExistence type="predicted"/>
<dbReference type="EMBL" id="VTOW01000007">
    <property type="protein sequence ID" value="NKE73408.1"/>
    <property type="molecule type" value="Genomic_DNA"/>
</dbReference>
<dbReference type="Proteomes" id="UP000534783">
    <property type="component" value="Unassembled WGS sequence"/>
</dbReference>
<feature type="compositionally biased region" description="Basic and acidic residues" evidence="1">
    <location>
        <begin position="31"/>
        <end position="51"/>
    </location>
</feature>
<dbReference type="AlphaFoldDB" id="A0A7X6DU30"/>
<protein>
    <recommendedName>
        <fullName evidence="5">Secreted protein</fullName>
    </recommendedName>
</protein>
<evidence type="ECO:0000256" key="2">
    <source>
        <dbReference type="SAM" id="SignalP"/>
    </source>
</evidence>
<evidence type="ECO:0000313" key="3">
    <source>
        <dbReference type="EMBL" id="NKE73408.1"/>
    </source>
</evidence>
<dbReference type="RefSeq" id="WP_168063366.1">
    <property type="nucleotide sequence ID" value="NZ_VTOW01000007.1"/>
</dbReference>
<gene>
    <name evidence="3" type="ORF">MNODULE_21855</name>
</gene>
<organism evidence="3 4">
    <name type="scientific">Candidatus Manganitrophus noduliformans</name>
    <dbReference type="NCBI Taxonomy" id="2606439"/>
    <lineage>
        <taxon>Bacteria</taxon>
        <taxon>Pseudomonadati</taxon>
        <taxon>Nitrospirota</taxon>
        <taxon>Nitrospiria</taxon>
        <taxon>Candidatus Troglogloeales</taxon>
        <taxon>Candidatus Manganitrophaceae</taxon>
        <taxon>Candidatus Manganitrophus</taxon>
    </lineage>
</organism>
<feature type="chain" id="PRO_5030553159" description="Secreted protein" evidence="2">
    <location>
        <begin position="27"/>
        <end position="120"/>
    </location>
</feature>
<evidence type="ECO:0008006" key="5">
    <source>
        <dbReference type="Google" id="ProtNLM"/>
    </source>
</evidence>
<sequence length="120" mass="13526">MLLFLIVWFFIWGICPWNNASSVAQAAEAAHAEHGHHGEADDTHHASKGSEHSCTGSISYSMKLINDRPPDHSTPIQNLTLSTDSAIPLHQTHSLPRPLQRHTLPKLLTEYYQLYSVYRI</sequence>
<comment type="caution">
    <text evidence="3">The sequence shown here is derived from an EMBL/GenBank/DDBJ whole genome shotgun (WGS) entry which is preliminary data.</text>
</comment>
<feature type="signal peptide" evidence="2">
    <location>
        <begin position="1"/>
        <end position="26"/>
    </location>
</feature>
<keyword evidence="4" id="KW-1185">Reference proteome</keyword>
<name>A0A7X6DU30_9BACT</name>
<feature type="region of interest" description="Disordered" evidence="1">
    <location>
        <begin position="31"/>
        <end position="54"/>
    </location>
</feature>
<reference evidence="3 4" key="1">
    <citation type="journal article" date="2020" name="Nature">
        <title>Bacterial chemolithoautotrophy via manganese oxidation.</title>
        <authorList>
            <person name="Yu H."/>
            <person name="Leadbetter J.R."/>
        </authorList>
    </citation>
    <scope>NUCLEOTIDE SEQUENCE [LARGE SCALE GENOMIC DNA]</scope>
    <source>
        <strain evidence="3 4">Mn-1</strain>
    </source>
</reference>
<accession>A0A7X6DU30</accession>